<feature type="compositionally biased region" description="Low complexity" evidence="2">
    <location>
        <begin position="280"/>
        <end position="289"/>
    </location>
</feature>
<reference evidence="3 4" key="1">
    <citation type="journal article" date="2019" name="Sci. Rep.">
        <title>A high-quality genome of Eragrostis curvula grass provides insights into Poaceae evolution and supports new strategies to enhance forage quality.</title>
        <authorList>
            <person name="Carballo J."/>
            <person name="Santos B.A.C.M."/>
            <person name="Zappacosta D."/>
            <person name="Garbus I."/>
            <person name="Selva J.P."/>
            <person name="Gallo C.A."/>
            <person name="Diaz A."/>
            <person name="Albertini E."/>
            <person name="Caccamo M."/>
            <person name="Echenique V."/>
        </authorList>
    </citation>
    <scope>NUCLEOTIDE SEQUENCE [LARGE SCALE GENOMIC DNA]</scope>
    <source>
        <strain evidence="4">cv. Victoria</strain>
        <tissue evidence="3">Leaf</tissue>
    </source>
</reference>
<dbReference type="PANTHER" id="PTHR48049">
    <property type="entry name" value="GLYCOSYLTRANSFERASE"/>
    <property type="match status" value="1"/>
</dbReference>
<dbReference type="AlphaFoldDB" id="A0A5J9SEH4"/>
<dbReference type="EMBL" id="RWGY01001135">
    <property type="protein sequence ID" value="TVT96705.1"/>
    <property type="molecule type" value="Genomic_DNA"/>
</dbReference>
<name>A0A5J9SEH4_9POAL</name>
<gene>
    <name evidence="3" type="ORF">EJB05_58062</name>
</gene>
<organism evidence="3 4">
    <name type="scientific">Eragrostis curvula</name>
    <name type="common">weeping love grass</name>
    <dbReference type="NCBI Taxonomy" id="38414"/>
    <lineage>
        <taxon>Eukaryota</taxon>
        <taxon>Viridiplantae</taxon>
        <taxon>Streptophyta</taxon>
        <taxon>Embryophyta</taxon>
        <taxon>Tracheophyta</taxon>
        <taxon>Spermatophyta</taxon>
        <taxon>Magnoliopsida</taxon>
        <taxon>Liliopsida</taxon>
        <taxon>Poales</taxon>
        <taxon>Poaceae</taxon>
        <taxon>PACMAD clade</taxon>
        <taxon>Chloridoideae</taxon>
        <taxon>Eragrostideae</taxon>
        <taxon>Eragrostidinae</taxon>
        <taxon>Eragrostis</taxon>
    </lineage>
</organism>
<feature type="region of interest" description="Disordered" evidence="2">
    <location>
        <begin position="246"/>
        <end position="293"/>
    </location>
</feature>
<dbReference type="GO" id="GO:0035251">
    <property type="term" value="F:UDP-glucosyltransferase activity"/>
    <property type="evidence" value="ECO:0007669"/>
    <property type="project" value="InterPro"/>
</dbReference>
<evidence type="ECO:0000256" key="2">
    <source>
        <dbReference type="SAM" id="MobiDB-lite"/>
    </source>
</evidence>
<keyword evidence="4" id="KW-1185">Reference proteome</keyword>
<accession>A0A5J9SEH4</accession>
<dbReference type="Proteomes" id="UP000324897">
    <property type="component" value="Unassembled WGS sequence"/>
</dbReference>
<evidence type="ECO:0000313" key="4">
    <source>
        <dbReference type="Proteomes" id="UP000324897"/>
    </source>
</evidence>
<protein>
    <recommendedName>
        <fullName evidence="5">Glycosyltransferase</fullName>
    </recommendedName>
</protein>
<dbReference type="Gramene" id="TVT96705">
    <property type="protein sequence ID" value="TVT96705"/>
    <property type="gene ID" value="EJB05_58062"/>
</dbReference>
<dbReference type="SUPFAM" id="SSF53756">
    <property type="entry name" value="UDP-Glycosyltransferase/glycogen phosphorylase"/>
    <property type="match status" value="1"/>
</dbReference>
<dbReference type="InterPro" id="IPR050481">
    <property type="entry name" value="UDP-glycosyltransf_plant"/>
</dbReference>
<feature type="non-terminal residue" evidence="3">
    <location>
        <position position="1"/>
    </location>
</feature>
<evidence type="ECO:0008006" key="5">
    <source>
        <dbReference type="Google" id="ProtNLM"/>
    </source>
</evidence>
<evidence type="ECO:0000313" key="3">
    <source>
        <dbReference type="EMBL" id="TVT96705.1"/>
    </source>
</evidence>
<dbReference type="Pfam" id="PF00201">
    <property type="entry name" value="UDPGT"/>
    <property type="match status" value="1"/>
</dbReference>
<dbReference type="Gene3D" id="3.40.50.2000">
    <property type="entry name" value="Glycogen Phosphorylase B"/>
    <property type="match status" value="2"/>
</dbReference>
<feature type="compositionally biased region" description="Polar residues" evidence="2">
    <location>
        <begin position="265"/>
        <end position="275"/>
    </location>
</feature>
<dbReference type="OrthoDB" id="5835829at2759"/>
<proteinExistence type="predicted"/>
<sequence>MLACSAAAAGAVAVRALHLPSVPGLPTAAASTAEISANGAELLKLSLDGARPQVAALRAELRPAVDAVLFDFATPWVCDVAAPLGVTALFFNVFSAAAIAYMFVPARGRGHGVDGRRQLPSADDLTSAPAGFPPGSALAAPLPAYQAAELTYAYASFHGMPCVYKRFVASLEHSAGSVMKTCAEMEGPYVSYISAQLGGKPVLLAGPVVPEPPRGELNEEEPWASWLSSFPDDAVVFASFGSETVPARPGRDGAPRSSAWRRPTARSSQCSTSPNPWTPRPSSTRGPRPAGFRQRVKGRGVVRTGWMKQQHILRHRSVGCYVNHAGFSSVVEGLVAGCRLVLLPLKNDQYFNAALFGARELRVGVEVARREEDGWFGHYDVSEAVAAAMAADGEGDARKWREFLMDDAVQTKFADKFIEDLKQIEPIRSIANIQMSRRHRSLNP</sequence>
<dbReference type="PANTHER" id="PTHR48049:SF84">
    <property type="entry name" value="UDP-GLYCOSYLTRANSFERASE 79A6"/>
    <property type="match status" value="1"/>
</dbReference>
<comment type="caution">
    <text evidence="3">The sequence shown here is derived from an EMBL/GenBank/DDBJ whole genome shotgun (WGS) entry which is preliminary data.</text>
</comment>
<evidence type="ECO:0000256" key="1">
    <source>
        <dbReference type="ARBA" id="ARBA00022679"/>
    </source>
</evidence>
<dbReference type="InterPro" id="IPR002213">
    <property type="entry name" value="UDP_glucos_trans"/>
</dbReference>
<keyword evidence="1" id="KW-0808">Transferase</keyword>